<comment type="catalytic activity">
    <reaction evidence="1">
        <text>a phosphate monoester + H2O = an alcohol + phosphate</text>
        <dbReference type="Rhea" id="RHEA:15017"/>
        <dbReference type="ChEBI" id="CHEBI:15377"/>
        <dbReference type="ChEBI" id="CHEBI:30879"/>
        <dbReference type="ChEBI" id="CHEBI:43474"/>
        <dbReference type="ChEBI" id="CHEBI:67140"/>
        <dbReference type="EC" id="3.1.3.2"/>
    </reaction>
</comment>
<evidence type="ECO:0000256" key="3">
    <source>
        <dbReference type="SAM" id="SignalP"/>
    </source>
</evidence>
<dbReference type="PANTHER" id="PTHR11567:SF205">
    <property type="entry name" value="GH28721P-RELATED"/>
    <property type="match status" value="1"/>
</dbReference>
<sequence>MRFASLIFIFWPHWWLAFTTKAAIVPSLDKPSIESIESIQNQTQTKIQFQIQAGDTNSTLKLVHVVFRHGPRTPVNTYPKDPHINNTYEPYGWGHLTNSGKVELYKIGKQLRQRYKDFLEPYYKPDMIHAQSTESPRTLMSLQMLLAGFFPPENTPMEWSYLLNWQPIPIYMDREENDLRLRQMVPCPRYDEAVREVMNFPEVKKLHEDNSKLLQELTEITGLNVTYAHDVTNVFISLHAEQSYGLKLPQWTKDYYPDRMRSLAAKSYQYDAYTLELRKLKGGYFLDHMFKEMQAKVAGTLEPTNRKMFIMCGHDWTIANVLAALNIWLDEMLSFSALIAFELHQRNDSDEYFVEIYFQNDPNGELKQMQVPGCGKQCPLEKIQELSQNVLPDAPYEQLCTAKGTIEGARISYH</sequence>
<feature type="chain" id="PRO_5002815957" evidence="3">
    <location>
        <begin position="18"/>
        <end position="414"/>
    </location>
</feature>
<dbReference type="KEGG" id="dwi:6643019"/>
<dbReference type="SUPFAM" id="SSF53254">
    <property type="entry name" value="Phosphoglycerate mutase-like"/>
    <property type="match status" value="1"/>
</dbReference>
<dbReference type="FunFam" id="3.40.50.1240:FF:000038">
    <property type="entry name" value="venom acid phosphatase Acph-1"/>
    <property type="match status" value="1"/>
</dbReference>
<keyword evidence="3" id="KW-0732">Signal</keyword>
<dbReference type="InterPro" id="IPR029033">
    <property type="entry name" value="His_PPase_superfam"/>
</dbReference>
<evidence type="ECO:0000313" key="4">
    <source>
        <dbReference type="EMBL" id="EDW76776.1"/>
    </source>
</evidence>
<dbReference type="STRING" id="7260.B4MXK7"/>
<dbReference type="HOGENOM" id="CLU_030431_1_1_1"/>
<dbReference type="OrthoDB" id="5821688at2759"/>
<dbReference type="PANTHER" id="PTHR11567">
    <property type="entry name" value="ACID PHOSPHATASE-RELATED"/>
    <property type="match status" value="1"/>
</dbReference>
<keyword evidence="4" id="KW-0378">Hydrolase</keyword>
<gene>
    <name evidence="4" type="primary">Dwil\GK19458</name>
    <name evidence="4" type="ORF">Dwil_GK19458</name>
</gene>
<dbReference type="GO" id="GO:0003993">
    <property type="term" value="F:acid phosphatase activity"/>
    <property type="evidence" value="ECO:0007669"/>
    <property type="project" value="UniProtKB-EC"/>
</dbReference>
<name>B4MXK7_DROWI</name>
<dbReference type="Proteomes" id="UP000007798">
    <property type="component" value="Unassembled WGS sequence"/>
</dbReference>
<dbReference type="InterPro" id="IPR050645">
    <property type="entry name" value="Histidine_acid_phosphatase"/>
</dbReference>
<dbReference type="AlphaFoldDB" id="B4MXK7"/>
<dbReference type="EMBL" id="CH963876">
    <property type="protein sequence ID" value="EDW76776.1"/>
    <property type="molecule type" value="Genomic_DNA"/>
</dbReference>
<comment type="similarity">
    <text evidence="2">Belongs to the histidine acid phosphatase family.</text>
</comment>
<dbReference type="EC" id="3.1.3.2" evidence="4"/>
<dbReference type="OMA" id="LNVTYAH"/>
<dbReference type="InParanoid" id="B4MXK7"/>
<evidence type="ECO:0000256" key="1">
    <source>
        <dbReference type="ARBA" id="ARBA00000032"/>
    </source>
</evidence>
<dbReference type="InterPro" id="IPR033379">
    <property type="entry name" value="Acid_Pase_AS"/>
</dbReference>
<dbReference type="eggNOG" id="KOG3720">
    <property type="taxonomic scope" value="Eukaryota"/>
</dbReference>
<dbReference type="Gene3D" id="3.40.50.1240">
    <property type="entry name" value="Phosphoglycerate mutase-like"/>
    <property type="match status" value="1"/>
</dbReference>
<protein>
    <submittedName>
        <fullName evidence="4">Uncharacterized protein</fullName>
        <ecNumber evidence="4">3.1.3.2</ecNumber>
    </submittedName>
</protein>
<organism evidence="4 5">
    <name type="scientific">Drosophila willistoni</name>
    <name type="common">Fruit fly</name>
    <dbReference type="NCBI Taxonomy" id="7260"/>
    <lineage>
        <taxon>Eukaryota</taxon>
        <taxon>Metazoa</taxon>
        <taxon>Ecdysozoa</taxon>
        <taxon>Arthropoda</taxon>
        <taxon>Hexapoda</taxon>
        <taxon>Insecta</taxon>
        <taxon>Pterygota</taxon>
        <taxon>Neoptera</taxon>
        <taxon>Endopterygota</taxon>
        <taxon>Diptera</taxon>
        <taxon>Brachycera</taxon>
        <taxon>Muscomorpha</taxon>
        <taxon>Ephydroidea</taxon>
        <taxon>Drosophilidae</taxon>
        <taxon>Drosophila</taxon>
        <taxon>Sophophora</taxon>
    </lineage>
</organism>
<dbReference type="PROSITE" id="PS00616">
    <property type="entry name" value="HIS_ACID_PHOSPHAT_1"/>
    <property type="match status" value="1"/>
</dbReference>
<dbReference type="Pfam" id="PF00328">
    <property type="entry name" value="His_Phos_2"/>
    <property type="match status" value="1"/>
</dbReference>
<reference evidence="4 5" key="1">
    <citation type="journal article" date="2007" name="Nature">
        <title>Evolution of genes and genomes on the Drosophila phylogeny.</title>
        <authorList>
            <consortium name="Drosophila 12 Genomes Consortium"/>
            <person name="Clark A.G."/>
            <person name="Eisen M.B."/>
            <person name="Smith D.R."/>
            <person name="Bergman C.M."/>
            <person name="Oliver B."/>
            <person name="Markow T.A."/>
            <person name="Kaufman T.C."/>
            <person name="Kellis M."/>
            <person name="Gelbart W."/>
            <person name="Iyer V.N."/>
            <person name="Pollard D.A."/>
            <person name="Sackton T.B."/>
            <person name="Larracuente A.M."/>
            <person name="Singh N.D."/>
            <person name="Abad J.P."/>
            <person name="Abt D.N."/>
            <person name="Adryan B."/>
            <person name="Aguade M."/>
            <person name="Akashi H."/>
            <person name="Anderson W.W."/>
            <person name="Aquadro C.F."/>
            <person name="Ardell D.H."/>
            <person name="Arguello R."/>
            <person name="Artieri C.G."/>
            <person name="Barbash D.A."/>
            <person name="Barker D."/>
            <person name="Barsanti P."/>
            <person name="Batterham P."/>
            <person name="Batzoglou S."/>
            <person name="Begun D."/>
            <person name="Bhutkar A."/>
            <person name="Blanco E."/>
            <person name="Bosak S.A."/>
            <person name="Bradley R.K."/>
            <person name="Brand A.D."/>
            <person name="Brent M.R."/>
            <person name="Brooks A.N."/>
            <person name="Brown R.H."/>
            <person name="Butlin R.K."/>
            <person name="Caggese C."/>
            <person name="Calvi B.R."/>
            <person name="Bernardo de Carvalho A."/>
            <person name="Caspi A."/>
            <person name="Castrezana S."/>
            <person name="Celniker S.E."/>
            <person name="Chang J.L."/>
            <person name="Chapple C."/>
            <person name="Chatterji S."/>
            <person name="Chinwalla A."/>
            <person name="Civetta A."/>
            <person name="Clifton S.W."/>
            <person name="Comeron J.M."/>
            <person name="Costello J.C."/>
            <person name="Coyne J.A."/>
            <person name="Daub J."/>
            <person name="David R.G."/>
            <person name="Delcher A.L."/>
            <person name="Delehaunty K."/>
            <person name="Do C.B."/>
            <person name="Ebling H."/>
            <person name="Edwards K."/>
            <person name="Eickbush T."/>
            <person name="Evans J.D."/>
            <person name="Filipski A."/>
            <person name="Findeiss S."/>
            <person name="Freyhult E."/>
            <person name="Fulton L."/>
            <person name="Fulton R."/>
            <person name="Garcia A.C."/>
            <person name="Gardiner A."/>
            <person name="Garfield D.A."/>
            <person name="Garvin B.E."/>
            <person name="Gibson G."/>
            <person name="Gilbert D."/>
            <person name="Gnerre S."/>
            <person name="Godfrey J."/>
            <person name="Good R."/>
            <person name="Gotea V."/>
            <person name="Gravely B."/>
            <person name="Greenberg A.J."/>
            <person name="Griffiths-Jones S."/>
            <person name="Gross S."/>
            <person name="Guigo R."/>
            <person name="Gustafson E.A."/>
            <person name="Haerty W."/>
            <person name="Hahn M.W."/>
            <person name="Halligan D.L."/>
            <person name="Halpern A.L."/>
            <person name="Halter G.M."/>
            <person name="Han M.V."/>
            <person name="Heger A."/>
            <person name="Hillier L."/>
            <person name="Hinrichs A.S."/>
            <person name="Holmes I."/>
            <person name="Hoskins R.A."/>
            <person name="Hubisz M.J."/>
            <person name="Hultmark D."/>
            <person name="Huntley M.A."/>
            <person name="Jaffe D.B."/>
            <person name="Jagadeeshan S."/>
            <person name="Jeck W.R."/>
            <person name="Johnson J."/>
            <person name="Jones C.D."/>
            <person name="Jordan W.C."/>
            <person name="Karpen G.H."/>
            <person name="Kataoka E."/>
            <person name="Keightley P.D."/>
            <person name="Kheradpour P."/>
            <person name="Kirkness E.F."/>
            <person name="Koerich L.B."/>
            <person name="Kristiansen K."/>
            <person name="Kudrna D."/>
            <person name="Kulathinal R.J."/>
            <person name="Kumar S."/>
            <person name="Kwok R."/>
            <person name="Lander E."/>
            <person name="Langley C.H."/>
            <person name="Lapoint R."/>
            <person name="Lazzaro B.P."/>
            <person name="Lee S.J."/>
            <person name="Levesque L."/>
            <person name="Li R."/>
            <person name="Lin C.F."/>
            <person name="Lin M.F."/>
            <person name="Lindblad-Toh K."/>
            <person name="Llopart A."/>
            <person name="Long M."/>
            <person name="Low L."/>
            <person name="Lozovsky E."/>
            <person name="Lu J."/>
            <person name="Luo M."/>
            <person name="Machado C.A."/>
            <person name="Makalowski W."/>
            <person name="Marzo M."/>
            <person name="Matsuda M."/>
            <person name="Matzkin L."/>
            <person name="McAllister B."/>
            <person name="McBride C.S."/>
            <person name="McKernan B."/>
            <person name="McKernan K."/>
            <person name="Mendez-Lago M."/>
            <person name="Minx P."/>
            <person name="Mollenhauer M.U."/>
            <person name="Montooth K."/>
            <person name="Mount S.M."/>
            <person name="Mu X."/>
            <person name="Myers E."/>
            <person name="Negre B."/>
            <person name="Newfeld S."/>
            <person name="Nielsen R."/>
            <person name="Noor M.A."/>
            <person name="O'Grady P."/>
            <person name="Pachter L."/>
            <person name="Papaceit M."/>
            <person name="Parisi M.J."/>
            <person name="Parisi M."/>
            <person name="Parts L."/>
            <person name="Pedersen J.S."/>
            <person name="Pesole G."/>
            <person name="Phillippy A.M."/>
            <person name="Ponting C.P."/>
            <person name="Pop M."/>
            <person name="Porcelli D."/>
            <person name="Powell J.R."/>
            <person name="Prohaska S."/>
            <person name="Pruitt K."/>
            <person name="Puig M."/>
            <person name="Quesneville H."/>
            <person name="Ram K.R."/>
            <person name="Rand D."/>
            <person name="Rasmussen M.D."/>
            <person name="Reed L.K."/>
            <person name="Reenan R."/>
            <person name="Reily A."/>
            <person name="Remington K.A."/>
            <person name="Rieger T.T."/>
            <person name="Ritchie M.G."/>
            <person name="Robin C."/>
            <person name="Rogers Y.H."/>
            <person name="Rohde C."/>
            <person name="Rozas J."/>
            <person name="Rubenfield M.J."/>
            <person name="Ruiz A."/>
            <person name="Russo S."/>
            <person name="Salzberg S.L."/>
            <person name="Sanchez-Gracia A."/>
            <person name="Saranga D.J."/>
            <person name="Sato H."/>
            <person name="Schaeffer S.W."/>
            <person name="Schatz M.C."/>
            <person name="Schlenke T."/>
            <person name="Schwartz R."/>
            <person name="Segarra C."/>
            <person name="Singh R.S."/>
            <person name="Sirot L."/>
            <person name="Sirota M."/>
            <person name="Sisneros N.B."/>
            <person name="Smith C.D."/>
            <person name="Smith T.F."/>
            <person name="Spieth J."/>
            <person name="Stage D.E."/>
            <person name="Stark A."/>
            <person name="Stephan W."/>
            <person name="Strausberg R.L."/>
            <person name="Strempel S."/>
            <person name="Sturgill D."/>
            <person name="Sutton G."/>
            <person name="Sutton G.G."/>
            <person name="Tao W."/>
            <person name="Teichmann S."/>
            <person name="Tobari Y.N."/>
            <person name="Tomimura Y."/>
            <person name="Tsolas J.M."/>
            <person name="Valente V.L."/>
            <person name="Venter E."/>
            <person name="Venter J.C."/>
            <person name="Vicario S."/>
            <person name="Vieira F.G."/>
            <person name="Vilella A.J."/>
            <person name="Villasante A."/>
            <person name="Walenz B."/>
            <person name="Wang J."/>
            <person name="Wasserman M."/>
            <person name="Watts T."/>
            <person name="Wilson D."/>
            <person name="Wilson R.K."/>
            <person name="Wing R.A."/>
            <person name="Wolfner M.F."/>
            <person name="Wong A."/>
            <person name="Wong G.K."/>
            <person name="Wu C.I."/>
            <person name="Wu G."/>
            <person name="Yamamoto D."/>
            <person name="Yang H.P."/>
            <person name="Yang S.P."/>
            <person name="Yorke J.A."/>
            <person name="Yoshida K."/>
            <person name="Zdobnov E."/>
            <person name="Zhang P."/>
            <person name="Zhang Y."/>
            <person name="Zimin A.V."/>
            <person name="Baldwin J."/>
            <person name="Abdouelleil A."/>
            <person name="Abdulkadir J."/>
            <person name="Abebe A."/>
            <person name="Abera B."/>
            <person name="Abreu J."/>
            <person name="Acer S.C."/>
            <person name="Aftuck L."/>
            <person name="Alexander A."/>
            <person name="An P."/>
            <person name="Anderson E."/>
            <person name="Anderson S."/>
            <person name="Arachi H."/>
            <person name="Azer M."/>
            <person name="Bachantsang P."/>
            <person name="Barry A."/>
            <person name="Bayul T."/>
            <person name="Berlin A."/>
            <person name="Bessette D."/>
            <person name="Bloom T."/>
            <person name="Blye J."/>
            <person name="Boguslavskiy L."/>
            <person name="Bonnet C."/>
            <person name="Boukhgalter B."/>
            <person name="Bourzgui I."/>
            <person name="Brown A."/>
            <person name="Cahill P."/>
            <person name="Channer S."/>
            <person name="Cheshatsang Y."/>
            <person name="Chuda L."/>
            <person name="Citroen M."/>
            <person name="Collymore A."/>
            <person name="Cooke P."/>
            <person name="Costello M."/>
            <person name="D'Aco K."/>
            <person name="Daza R."/>
            <person name="De Haan G."/>
            <person name="DeGray S."/>
            <person name="DeMaso C."/>
            <person name="Dhargay N."/>
            <person name="Dooley K."/>
            <person name="Dooley E."/>
            <person name="Doricent M."/>
            <person name="Dorje P."/>
            <person name="Dorjee K."/>
            <person name="Dupes A."/>
            <person name="Elong R."/>
            <person name="Falk J."/>
            <person name="Farina A."/>
            <person name="Faro S."/>
            <person name="Ferguson D."/>
            <person name="Fisher S."/>
            <person name="Foley C.D."/>
            <person name="Franke A."/>
            <person name="Friedrich D."/>
            <person name="Gadbois L."/>
            <person name="Gearin G."/>
            <person name="Gearin C.R."/>
            <person name="Giannoukos G."/>
            <person name="Goode T."/>
            <person name="Graham J."/>
            <person name="Grandbois E."/>
            <person name="Grewal S."/>
            <person name="Gyaltsen K."/>
            <person name="Hafez N."/>
            <person name="Hagos B."/>
            <person name="Hall J."/>
            <person name="Henson C."/>
            <person name="Hollinger A."/>
            <person name="Honan T."/>
            <person name="Huard M.D."/>
            <person name="Hughes L."/>
            <person name="Hurhula B."/>
            <person name="Husby M.E."/>
            <person name="Kamat A."/>
            <person name="Kanga B."/>
            <person name="Kashin S."/>
            <person name="Khazanovich D."/>
            <person name="Kisner P."/>
            <person name="Lance K."/>
            <person name="Lara M."/>
            <person name="Lee W."/>
            <person name="Lennon N."/>
            <person name="Letendre F."/>
            <person name="LeVine R."/>
            <person name="Lipovsky A."/>
            <person name="Liu X."/>
            <person name="Liu J."/>
            <person name="Liu S."/>
            <person name="Lokyitsang T."/>
            <person name="Lokyitsang Y."/>
            <person name="Lubonja R."/>
            <person name="Lui A."/>
            <person name="MacDonald P."/>
            <person name="Magnisalis V."/>
            <person name="Maru K."/>
            <person name="Matthews C."/>
            <person name="McCusker W."/>
            <person name="McDonough S."/>
            <person name="Mehta T."/>
            <person name="Meldrim J."/>
            <person name="Meneus L."/>
            <person name="Mihai O."/>
            <person name="Mihalev A."/>
            <person name="Mihova T."/>
            <person name="Mittelman R."/>
            <person name="Mlenga V."/>
            <person name="Montmayeur A."/>
            <person name="Mulrain L."/>
            <person name="Navidi A."/>
            <person name="Naylor J."/>
            <person name="Negash T."/>
            <person name="Nguyen T."/>
            <person name="Nguyen N."/>
            <person name="Nicol R."/>
            <person name="Norbu C."/>
            <person name="Norbu N."/>
            <person name="Novod N."/>
            <person name="O'Neill B."/>
            <person name="Osman S."/>
            <person name="Markiewicz E."/>
            <person name="Oyono O.L."/>
            <person name="Patti C."/>
            <person name="Phunkhang P."/>
            <person name="Pierre F."/>
            <person name="Priest M."/>
            <person name="Raghuraman S."/>
            <person name="Rege F."/>
            <person name="Reyes R."/>
            <person name="Rise C."/>
            <person name="Rogov P."/>
            <person name="Ross K."/>
            <person name="Ryan E."/>
            <person name="Settipalli S."/>
            <person name="Shea T."/>
            <person name="Sherpa N."/>
            <person name="Shi L."/>
            <person name="Shih D."/>
            <person name="Sparrow T."/>
            <person name="Spaulding J."/>
            <person name="Stalker J."/>
            <person name="Stange-Thomann N."/>
            <person name="Stavropoulos S."/>
            <person name="Stone C."/>
            <person name="Strader C."/>
            <person name="Tesfaye S."/>
            <person name="Thomson T."/>
            <person name="Thoulutsang Y."/>
            <person name="Thoulutsang D."/>
            <person name="Topham K."/>
            <person name="Topping I."/>
            <person name="Tsamla T."/>
            <person name="Vassiliev H."/>
            <person name="Vo A."/>
            <person name="Wangchuk T."/>
            <person name="Wangdi T."/>
            <person name="Weiand M."/>
            <person name="Wilkinson J."/>
            <person name="Wilson A."/>
            <person name="Yadav S."/>
            <person name="Young G."/>
            <person name="Yu Q."/>
            <person name="Zembek L."/>
            <person name="Zhong D."/>
            <person name="Zimmer A."/>
            <person name="Zwirko Z."/>
            <person name="Jaffe D.B."/>
            <person name="Alvarez P."/>
            <person name="Brockman W."/>
            <person name="Butler J."/>
            <person name="Chin C."/>
            <person name="Gnerre S."/>
            <person name="Grabherr M."/>
            <person name="Kleber M."/>
            <person name="Mauceli E."/>
            <person name="MacCallum I."/>
        </authorList>
    </citation>
    <scope>NUCLEOTIDE SEQUENCE [LARGE SCALE GENOMIC DNA]</scope>
    <source>
        <strain evidence="5">Tucson 14030-0811.24</strain>
    </source>
</reference>
<feature type="signal peptide" evidence="3">
    <location>
        <begin position="1"/>
        <end position="17"/>
    </location>
</feature>
<evidence type="ECO:0000256" key="2">
    <source>
        <dbReference type="ARBA" id="ARBA00005375"/>
    </source>
</evidence>
<dbReference type="FunCoup" id="B4MXK7">
    <property type="interactions" value="4"/>
</dbReference>
<dbReference type="InterPro" id="IPR000560">
    <property type="entry name" value="His_Pase_clade-2"/>
</dbReference>
<accession>B4MXK7</accession>
<evidence type="ECO:0000313" key="5">
    <source>
        <dbReference type="Proteomes" id="UP000007798"/>
    </source>
</evidence>
<dbReference type="CDD" id="cd07061">
    <property type="entry name" value="HP_HAP_like"/>
    <property type="match status" value="1"/>
</dbReference>
<keyword evidence="5" id="KW-1185">Reference proteome</keyword>
<dbReference type="SMR" id="B4MXK7"/>
<proteinExistence type="inferred from homology"/>
<dbReference type="PhylomeDB" id="B4MXK7"/>